<accession>A0A6C0LGG2</accession>
<protein>
    <recommendedName>
        <fullName evidence="1">TNase-like domain-containing protein</fullName>
    </recommendedName>
</protein>
<dbReference type="Pfam" id="PF00565">
    <property type="entry name" value="SNase"/>
    <property type="match status" value="1"/>
</dbReference>
<dbReference type="Gene3D" id="2.40.50.90">
    <property type="match status" value="1"/>
</dbReference>
<organism evidence="2">
    <name type="scientific">viral metagenome</name>
    <dbReference type="NCBI Taxonomy" id="1070528"/>
    <lineage>
        <taxon>unclassified sequences</taxon>
        <taxon>metagenomes</taxon>
        <taxon>organismal metagenomes</taxon>
    </lineage>
</organism>
<name>A0A6C0LGG2_9ZZZZ</name>
<dbReference type="AlphaFoldDB" id="A0A6C0LGG2"/>
<dbReference type="EMBL" id="MN740490">
    <property type="protein sequence ID" value="QHU29510.1"/>
    <property type="molecule type" value="Genomic_DNA"/>
</dbReference>
<dbReference type="InterPro" id="IPR016071">
    <property type="entry name" value="Staphylococal_nuclease_OB-fold"/>
</dbReference>
<dbReference type="SUPFAM" id="SSF50199">
    <property type="entry name" value="Staphylococcal nuclease"/>
    <property type="match status" value="1"/>
</dbReference>
<evidence type="ECO:0000313" key="2">
    <source>
        <dbReference type="EMBL" id="QHU29510.1"/>
    </source>
</evidence>
<feature type="domain" description="TNase-like" evidence="1">
    <location>
        <begin position="47"/>
        <end position="156"/>
    </location>
</feature>
<proteinExistence type="predicted"/>
<reference evidence="2" key="1">
    <citation type="journal article" date="2020" name="Nature">
        <title>Giant virus diversity and host interactions through global metagenomics.</title>
        <authorList>
            <person name="Schulz F."/>
            <person name="Roux S."/>
            <person name="Paez-Espino D."/>
            <person name="Jungbluth S."/>
            <person name="Walsh D.A."/>
            <person name="Denef V.J."/>
            <person name="McMahon K.D."/>
            <person name="Konstantinidis K.T."/>
            <person name="Eloe-Fadrosh E.A."/>
            <person name="Kyrpides N.C."/>
            <person name="Woyke T."/>
        </authorList>
    </citation>
    <scope>NUCLEOTIDE SEQUENCE</scope>
    <source>
        <strain evidence="2">GVMAG-M-3300027804-48</strain>
    </source>
</reference>
<evidence type="ECO:0000259" key="1">
    <source>
        <dbReference type="Pfam" id="PF00565"/>
    </source>
</evidence>
<dbReference type="InterPro" id="IPR035437">
    <property type="entry name" value="SNase_OB-fold_sf"/>
</dbReference>
<sequence>MENYNDDNTKYFSFDGLNCMTRVIDITDGDTIKTIIKFKDEYFKIIVRLNNIDTCETRSKCEENKKLGLDAKKRIYNLITGKTINDIDKKTIKNELNSNCYEVYIKCYDFDKYGRVLADIYSKPDDIDSFSSILIKEKLAYVYTGKTKLTEKEQIELLA</sequence>